<evidence type="ECO:0000259" key="1">
    <source>
        <dbReference type="Pfam" id="PF00534"/>
    </source>
</evidence>
<sequence>MKILHLIASTGTGGAERHVLDLCRSQQALGLTVCVALPAGNGLGNHLNLALDEAGIPRINIRSGGRWNPFALWSLNRAIKIFKPDIMHAHMPKSIAMVSHAGTRVPCVGTAHNIVKQVRPFLCCRQVICVSDMVQHSLLALRYPRDATHVIHNAIDTERFLNIDRFPTRHQLGWEGCFVMLCVARLVPAKGQRYAIEALATLRPSYPKLHLAFAGSGADQAMLHALAKRLGVAEQVLFLGNRDDVPGLLAAADMYLQPSIKEGFGIAFLEAMASGLPCIGTPTGAMPEMVINGENGLIVKVADTQALSDAIQSLVSQPDLCRQLADAARRTAQTRFSLVSQAHDTLQVYQQVLGSVSG</sequence>
<dbReference type="AlphaFoldDB" id="E6QQR3"/>
<accession>E6QQR3</accession>
<keyword evidence="3" id="KW-0808">Transferase</keyword>
<dbReference type="EC" id="2.4.1.-" evidence="3"/>
<keyword evidence="3" id="KW-0328">Glycosyltransferase</keyword>
<feature type="domain" description="Glycosyltransferase subfamily 4-like N-terminal" evidence="2">
    <location>
        <begin position="13"/>
        <end position="159"/>
    </location>
</feature>
<evidence type="ECO:0000259" key="2">
    <source>
        <dbReference type="Pfam" id="PF13439"/>
    </source>
</evidence>
<dbReference type="PANTHER" id="PTHR12526">
    <property type="entry name" value="GLYCOSYLTRANSFERASE"/>
    <property type="match status" value="1"/>
</dbReference>
<gene>
    <name evidence="3" type="ORF">CARN7_0318</name>
</gene>
<reference evidence="3" key="1">
    <citation type="submission" date="2009-10" db="EMBL/GenBank/DDBJ databases">
        <title>Diversity of trophic interactions inside an arsenic-rich microbial ecosystem.</title>
        <authorList>
            <person name="Bertin P.N."/>
            <person name="Heinrich-Salmeron A."/>
            <person name="Pelletier E."/>
            <person name="Goulhen-Chollet F."/>
            <person name="Arsene-Ploetze F."/>
            <person name="Gallien S."/>
            <person name="Calteau A."/>
            <person name="Vallenet D."/>
            <person name="Casiot C."/>
            <person name="Chane-Woon-Ming B."/>
            <person name="Giloteaux L."/>
            <person name="Barakat M."/>
            <person name="Bonnefoy V."/>
            <person name="Bruneel O."/>
            <person name="Chandler M."/>
            <person name="Cleiss J."/>
            <person name="Duran R."/>
            <person name="Elbaz-Poulichet F."/>
            <person name="Fonknechten N."/>
            <person name="Lauga B."/>
            <person name="Mornico D."/>
            <person name="Ortet P."/>
            <person name="Schaeffer C."/>
            <person name="Siguier P."/>
            <person name="Alexander Thil Smith A."/>
            <person name="Van Dorsselaer A."/>
            <person name="Weissenbach J."/>
            <person name="Medigue C."/>
            <person name="Le Paslier D."/>
        </authorList>
    </citation>
    <scope>NUCLEOTIDE SEQUENCE</scope>
</reference>
<protein>
    <submittedName>
        <fullName evidence="3">Putative extracellular matrix biosynthesis enzyme</fullName>
        <ecNumber evidence="3">2.4.1.-</ecNumber>
    </submittedName>
</protein>
<dbReference type="InterPro" id="IPR001296">
    <property type="entry name" value="Glyco_trans_1"/>
</dbReference>
<dbReference type="Pfam" id="PF00534">
    <property type="entry name" value="Glycos_transf_1"/>
    <property type="match status" value="1"/>
</dbReference>
<dbReference type="EMBL" id="CABR01000038">
    <property type="protein sequence ID" value="CBI09584.1"/>
    <property type="molecule type" value="Genomic_DNA"/>
</dbReference>
<dbReference type="Gene3D" id="3.40.50.2000">
    <property type="entry name" value="Glycogen Phosphorylase B"/>
    <property type="match status" value="2"/>
</dbReference>
<name>E6QQR3_9ZZZZ</name>
<evidence type="ECO:0000313" key="3">
    <source>
        <dbReference type="EMBL" id="CBI09584.1"/>
    </source>
</evidence>
<dbReference type="CDD" id="cd03811">
    <property type="entry name" value="GT4_GT28_WabH-like"/>
    <property type="match status" value="1"/>
</dbReference>
<dbReference type="Pfam" id="PF13439">
    <property type="entry name" value="Glyco_transf_4"/>
    <property type="match status" value="1"/>
</dbReference>
<proteinExistence type="predicted"/>
<dbReference type="SUPFAM" id="SSF53756">
    <property type="entry name" value="UDP-Glycosyltransferase/glycogen phosphorylase"/>
    <property type="match status" value="1"/>
</dbReference>
<comment type="caution">
    <text evidence="3">The sequence shown here is derived from an EMBL/GenBank/DDBJ whole genome shotgun (WGS) entry which is preliminary data.</text>
</comment>
<organism evidence="3">
    <name type="scientific">mine drainage metagenome</name>
    <dbReference type="NCBI Taxonomy" id="410659"/>
    <lineage>
        <taxon>unclassified sequences</taxon>
        <taxon>metagenomes</taxon>
        <taxon>ecological metagenomes</taxon>
    </lineage>
</organism>
<dbReference type="GO" id="GO:0016757">
    <property type="term" value="F:glycosyltransferase activity"/>
    <property type="evidence" value="ECO:0007669"/>
    <property type="project" value="UniProtKB-KW"/>
</dbReference>
<dbReference type="InterPro" id="IPR028098">
    <property type="entry name" value="Glyco_trans_4-like_N"/>
</dbReference>
<feature type="domain" description="Glycosyl transferase family 1" evidence="1">
    <location>
        <begin position="171"/>
        <end position="330"/>
    </location>
</feature>